<dbReference type="GeneID" id="25918147"/>
<dbReference type="EMBL" id="KQ253119">
    <property type="protein sequence ID" value="KNC69838.1"/>
    <property type="molecule type" value="Genomic_DNA"/>
</dbReference>
<protein>
    <submittedName>
        <fullName evidence="2">Uncharacterized protein</fullName>
    </submittedName>
</protein>
<evidence type="ECO:0000313" key="3">
    <source>
        <dbReference type="Proteomes" id="UP000054560"/>
    </source>
</evidence>
<dbReference type="Proteomes" id="UP000054560">
    <property type="component" value="Unassembled WGS sequence"/>
</dbReference>
<organism evidence="2 3">
    <name type="scientific">Sphaeroforma arctica JP610</name>
    <dbReference type="NCBI Taxonomy" id="667725"/>
    <lineage>
        <taxon>Eukaryota</taxon>
        <taxon>Ichthyosporea</taxon>
        <taxon>Ichthyophonida</taxon>
        <taxon>Sphaeroforma</taxon>
    </lineage>
</organism>
<dbReference type="AlphaFoldDB" id="A0A0L0F124"/>
<sequence>MSAPYTGYRLPRLATSDNALQRIGWIMNPCACCWAVRCGYSTRTGHSEHSVGWPRDDSGGTTREKQ</sequence>
<proteinExistence type="predicted"/>
<evidence type="ECO:0000313" key="2">
    <source>
        <dbReference type="EMBL" id="KNC69838.1"/>
    </source>
</evidence>
<keyword evidence="3" id="KW-1185">Reference proteome</keyword>
<accession>A0A0L0F124</accession>
<gene>
    <name evidence="2" type="ORF">SARC_17643</name>
</gene>
<evidence type="ECO:0000256" key="1">
    <source>
        <dbReference type="SAM" id="MobiDB-lite"/>
    </source>
</evidence>
<reference evidence="2 3" key="1">
    <citation type="submission" date="2011-02" db="EMBL/GenBank/DDBJ databases">
        <title>The Genome Sequence of Sphaeroforma arctica JP610.</title>
        <authorList>
            <consortium name="The Broad Institute Genome Sequencing Platform"/>
            <person name="Russ C."/>
            <person name="Cuomo C."/>
            <person name="Young S.K."/>
            <person name="Zeng Q."/>
            <person name="Gargeya S."/>
            <person name="Alvarado L."/>
            <person name="Berlin A."/>
            <person name="Chapman S.B."/>
            <person name="Chen Z."/>
            <person name="Freedman E."/>
            <person name="Gellesch M."/>
            <person name="Goldberg J."/>
            <person name="Griggs A."/>
            <person name="Gujja S."/>
            <person name="Heilman E."/>
            <person name="Heiman D."/>
            <person name="Howarth C."/>
            <person name="Mehta T."/>
            <person name="Neiman D."/>
            <person name="Pearson M."/>
            <person name="Roberts A."/>
            <person name="Saif S."/>
            <person name="Shea T."/>
            <person name="Shenoy N."/>
            <person name="Sisk P."/>
            <person name="Stolte C."/>
            <person name="Sykes S."/>
            <person name="White J."/>
            <person name="Yandava C."/>
            <person name="Burger G."/>
            <person name="Gray M.W."/>
            <person name="Holland P.W.H."/>
            <person name="King N."/>
            <person name="Lang F.B.F."/>
            <person name="Roger A.J."/>
            <person name="Ruiz-Trillo I."/>
            <person name="Haas B."/>
            <person name="Nusbaum C."/>
            <person name="Birren B."/>
        </authorList>
    </citation>
    <scope>NUCLEOTIDE SEQUENCE [LARGE SCALE GENOMIC DNA]</scope>
    <source>
        <strain evidence="2 3">JP610</strain>
    </source>
</reference>
<dbReference type="RefSeq" id="XP_014143740.1">
    <property type="nucleotide sequence ID" value="XM_014288265.1"/>
</dbReference>
<feature type="region of interest" description="Disordered" evidence="1">
    <location>
        <begin position="43"/>
        <end position="66"/>
    </location>
</feature>
<name>A0A0L0F124_9EUKA</name>
<feature type="compositionally biased region" description="Basic and acidic residues" evidence="1">
    <location>
        <begin position="45"/>
        <end position="66"/>
    </location>
</feature>
<feature type="non-terminal residue" evidence="2">
    <location>
        <position position="66"/>
    </location>
</feature>